<dbReference type="STRING" id="1192034.CAP_5748"/>
<name>A0A017T1V4_9BACT</name>
<keyword evidence="2" id="KW-0732">Signal</keyword>
<evidence type="ECO:0000256" key="2">
    <source>
        <dbReference type="SAM" id="SignalP"/>
    </source>
</evidence>
<dbReference type="EMBL" id="ASRX01000049">
    <property type="protein sequence ID" value="EYF03244.1"/>
    <property type="molecule type" value="Genomic_DNA"/>
</dbReference>
<feature type="signal peptide" evidence="2">
    <location>
        <begin position="1"/>
        <end position="26"/>
    </location>
</feature>
<reference evidence="3 4" key="1">
    <citation type="submission" date="2013-05" db="EMBL/GenBank/DDBJ databases">
        <title>Genome assembly of Chondromyces apiculatus DSM 436.</title>
        <authorList>
            <person name="Sharma G."/>
            <person name="Khatri I."/>
            <person name="Kaur C."/>
            <person name="Mayilraj S."/>
            <person name="Subramanian S."/>
        </authorList>
    </citation>
    <scope>NUCLEOTIDE SEQUENCE [LARGE SCALE GENOMIC DNA]</scope>
    <source>
        <strain evidence="3 4">DSM 436</strain>
    </source>
</reference>
<proteinExistence type="predicted"/>
<dbReference type="AlphaFoldDB" id="A0A017T1V4"/>
<gene>
    <name evidence="3" type="ORF">CAP_5748</name>
</gene>
<keyword evidence="4" id="KW-1185">Reference proteome</keyword>
<sequence length="289" mass="31078">MVMGRDSMFRVWMGAVLSMVVGCGGAASTTGAKAPTGSDASAADSDRPPVKSGSDKEHPALRCGPRDSYAFVASYTCADGSVPLAGDVEAGREARTGNVGENAMGHVIDHYRVPCPEGDVALFVDMYGCPEMAAKLAAPDPVEKKGEHLSQQELMQVAGRIHAVRNQPFEDWALASLDPLMVWLDTSPDVKIVLCKPMLAMFIDEQMDDALGKVMLAHAMLTMAQHTIMGVKGNEMLRQLLGLDAALHVYEQWRTVANGKPVPKVERLRALRKAKRLGDAFPPGFTCTP</sequence>
<evidence type="ECO:0008006" key="5">
    <source>
        <dbReference type="Google" id="ProtNLM"/>
    </source>
</evidence>
<feature type="chain" id="PRO_5001500100" description="Lipoprotein" evidence="2">
    <location>
        <begin position="27"/>
        <end position="289"/>
    </location>
</feature>
<comment type="caution">
    <text evidence="3">The sequence shown here is derived from an EMBL/GenBank/DDBJ whole genome shotgun (WGS) entry which is preliminary data.</text>
</comment>
<feature type="region of interest" description="Disordered" evidence="1">
    <location>
        <begin position="30"/>
        <end position="61"/>
    </location>
</feature>
<accession>A0A017T1V4</accession>
<evidence type="ECO:0000313" key="3">
    <source>
        <dbReference type="EMBL" id="EYF03244.1"/>
    </source>
</evidence>
<dbReference type="Proteomes" id="UP000019678">
    <property type="component" value="Unassembled WGS sequence"/>
</dbReference>
<feature type="compositionally biased region" description="Basic and acidic residues" evidence="1">
    <location>
        <begin position="44"/>
        <end position="60"/>
    </location>
</feature>
<protein>
    <recommendedName>
        <fullName evidence="5">Lipoprotein</fullName>
    </recommendedName>
</protein>
<organism evidence="3 4">
    <name type="scientific">Chondromyces apiculatus DSM 436</name>
    <dbReference type="NCBI Taxonomy" id="1192034"/>
    <lineage>
        <taxon>Bacteria</taxon>
        <taxon>Pseudomonadati</taxon>
        <taxon>Myxococcota</taxon>
        <taxon>Polyangia</taxon>
        <taxon>Polyangiales</taxon>
        <taxon>Polyangiaceae</taxon>
        <taxon>Chondromyces</taxon>
    </lineage>
</organism>
<evidence type="ECO:0000256" key="1">
    <source>
        <dbReference type="SAM" id="MobiDB-lite"/>
    </source>
</evidence>
<evidence type="ECO:0000313" key="4">
    <source>
        <dbReference type="Proteomes" id="UP000019678"/>
    </source>
</evidence>
<dbReference type="PROSITE" id="PS51257">
    <property type="entry name" value="PROKAR_LIPOPROTEIN"/>
    <property type="match status" value="1"/>
</dbReference>